<dbReference type="EMBL" id="JAERUA010000016">
    <property type="protein sequence ID" value="KAI1889311.1"/>
    <property type="molecule type" value="Genomic_DNA"/>
</dbReference>
<dbReference type="InterPro" id="IPR020578">
    <property type="entry name" value="Aminotrans_V_PyrdxlP_BS"/>
</dbReference>
<feature type="domain" description="Aminotransferase class V" evidence="16">
    <location>
        <begin position="83"/>
        <end position="398"/>
    </location>
</feature>
<evidence type="ECO:0000256" key="9">
    <source>
        <dbReference type="ARBA" id="ARBA00033634"/>
    </source>
</evidence>
<evidence type="ECO:0000256" key="4">
    <source>
        <dbReference type="ARBA" id="ARBA00013049"/>
    </source>
</evidence>
<evidence type="ECO:0000256" key="1">
    <source>
        <dbReference type="ARBA" id="ARBA00001933"/>
    </source>
</evidence>
<dbReference type="PROSITE" id="PS00595">
    <property type="entry name" value="AA_TRANSFER_CLASS_5"/>
    <property type="match status" value="1"/>
</dbReference>
<gene>
    <name evidence="17" type="ORF">AGOR_G00177880</name>
</gene>
<comment type="catalytic activity">
    <reaction evidence="9">
        <text>L-serine + pyruvate = 3-hydroxypyruvate + L-alanine</text>
        <dbReference type="Rhea" id="RHEA:22852"/>
        <dbReference type="ChEBI" id="CHEBI:15361"/>
        <dbReference type="ChEBI" id="CHEBI:17180"/>
        <dbReference type="ChEBI" id="CHEBI:33384"/>
        <dbReference type="ChEBI" id="CHEBI:57972"/>
        <dbReference type="EC" id="2.6.1.51"/>
    </reaction>
    <physiologicalReaction direction="left-to-right" evidence="9">
        <dbReference type="Rhea" id="RHEA:22853"/>
    </physiologicalReaction>
</comment>
<evidence type="ECO:0000259" key="16">
    <source>
        <dbReference type="Pfam" id="PF00266"/>
    </source>
</evidence>
<dbReference type="GO" id="GO:0019265">
    <property type="term" value="P:glycine biosynthetic process, by transamination of glyoxylate"/>
    <property type="evidence" value="ECO:0007669"/>
    <property type="project" value="TreeGrafter"/>
</dbReference>
<proteinExistence type="inferred from homology"/>
<keyword evidence="8 11" id="KW-0663">Pyridoxal phosphate</keyword>
<evidence type="ECO:0000256" key="2">
    <source>
        <dbReference type="ARBA" id="ARBA00009236"/>
    </source>
</evidence>
<comment type="subunit">
    <text evidence="11">Homodimer.</text>
</comment>
<evidence type="ECO:0000256" key="8">
    <source>
        <dbReference type="ARBA" id="ARBA00022898"/>
    </source>
</evidence>
<dbReference type="CDD" id="cd06451">
    <property type="entry name" value="AGAT_like"/>
    <property type="match status" value="1"/>
</dbReference>
<evidence type="ECO:0000256" key="11">
    <source>
        <dbReference type="PIRNR" id="PIRNR000524"/>
    </source>
</evidence>
<name>A0A8T3CYT2_9TELE</name>
<protein>
    <recommendedName>
        <fullName evidence="5 11">Alanine--glyoxylate aminotransferase</fullName>
        <shortName evidence="11">AGT</shortName>
        <shortName evidence="11">SPT</shortName>
        <ecNumber evidence="4 11">2.6.1.44</ecNumber>
        <ecNumber evidence="3 11">2.6.1.51</ecNumber>
    </recommendedName>
    <alternativeName>
        <fullName evidence="11">Serine--pyruvate aminotransferase</fullName>
    </alternativeName>
</protein>
<feature type="modified residue" description="N6-(pyridoxal phosphate)lysine" evidence="13">
    <location>
        <position position="246"/>
    </location>
</feature>
<evidence type="ECO:0000256" key="14">
    <source>
        <dbReference type="RuleBase" id="RU004075"/>
    </source>
</evidence>
<dbReference type="GO" id="GO:0004760">
    <property type="term" value="F:L-serine-pyruvate transaminase activity"/>
    <property type="evidence" value="ECO:0007669"/>
    <property type="project" value="UniProtKB-EC"/>
</dbReference>
<evidence type="ECO:0000256" key="3">
    <source>
        <dbReference type="ARBA" id="ARBA00013027"/>
    </source>
</evidence>
<evidence type="ECO:0000256" key="15">
    <source>
        <dbReference type="RuleBase" id="RU004504"/>
    </source>
</evidence>
<dbReference type="Gene3D" id="3.90.1150.10">
    <property type="entry name" value="Aspartate Aminotransferase, domain 1"/>
    <property type="match status" value="1"/>
</dbReference>
<keyword evidence="7" id="KW-0808">Transferase</keyword>
<dbReference type="Gene3D" id="3.40.640.10">
    <property type="entry name" value="Type I PLP-dependent aspartate aminotransferase-like (Major domain)"/>
    <property type="match status" value="1"/>
</dbReference>
<dbReference type="GO" id="GO:0005777">
    <property type="term" value="C:peroxisome"/>
    <property type="evidence" value="ECO:0007669"/>
    <property type="project" value="TreeGrafter"/>
</dbReference>
<dbReference type="FunFam" id="3.40.640.10:FF:000027">
    <property type="entry name" value="Serine--pyruvate aminotransferase, mitochondrial"/>
    <property type="match status" value="1"/>
</dbReference>
<evidence type="ECO:0000256" key="12">
    <source>
        <dbReference type="PIRSR" id="PIRSR000524-1"/>
    </source>
</evidence>
<dbReference type="PIRSF" id="PIRSF000524">
    <property type="entry name" value="SPT"/>
    <property type="match status" value="1"/>
</dbReference>
<dbReference type="InterPro" id="IPR015424">
    <property type="entry name" value="PyrdxlP-dep_Trfase"/>
</dbReference>
<dbReference type="Pfam" id="PF00266">
    <property type="entry name" value="Aminotran_5"/>
    <property type="match status" value="1"/>
</dbReference>
<dbReference type="InterPro" id="IPR024169">
    <property type="entry name" value="SP_NH2Trfase/AEP_transaminase"/>
</dbReference>
<sequence>MTQRTLLSRGALLAQYITLKSSLYATISPSLSQRLHRAMSSATSIPPPACLLKPYEVPHRYMFGPGPSDVPPRILAAGGRPIIGHMHKETFEIMEHIRQGIQYAFQTQNKMTIAMSGSGHTAMECAIFNTVEPGESVLMAVNGIWGERAAEIAERIGAKVNTIVTAPGCCFSNDEIEQALAKHKPVLFFLTHGESSTGVAHPVDGIGDLCHKYNCLFLVDSVASLGGTPLYMDKQGIDILYSGSQKVLNAPPGTAPISFSERACNKMFNRKTKPVSYLLDMNWLANYWGCDGKPTRMESLAILAETGLENSWKRHKEVAEYFHKGLEDLGLKLFVQDKNIRLPTVTTIVVPLGYDWKEIVAYVMKHHHIEISGGLGPSAGMVLRVGLMGCNSTKASVDMVLGALGDTLKSCHKSKV</sequence>
<accession>A0A8T3CYT2</accession>
<dbReference type="AlphaFoldDB" id="A0A8T3CYT2"/>
<dbReference type="EC" id="2.6.1.51" evidence="3 11"/>
<dbReference type="InterPro" id="IPR015422">
    <property type="entry name" value="PyrdxlP-dep_Trfase_small"/>
</dbReference>
<comment type="caution">
    <text evidence="17">The sequence shown here is derived from an EMBL/GenBank/DDBJ whole genome shotgun (WGS) entry which is preliminary data.</text>
</comment>
<evidence type="ECO:0000313" key="18">
    <source>
        <dbReference type="Proteomes" id="UP000829720"/>
    </source>
</evidence>
<dbReference type="EC" id="2.6.1.44" evidence="4 11"/>
<comment type="cofactor">
    <cofactor evidence="1 11 13 15">
        <name>pyridoxal 5'-phosphate</name>
        <dbReference type="ChEBI" id="CHEBI:597326"/>
    </cofactor>
</comment>
<evidence type="ECO:0000256" key="6">
    <source>
        <dbReference type="ARBA" id="ARBA00022576"/>
    </source>
</evidence>
<dbReference type="PANTHER" id="PTHR21152:SF22">
    <property type="entry name" value="ALANINE--GLYOXYLATE AMINOTRANSFERASE"/>
    <property type="match status" value="1"/>
</dbReference>
<comment type="catalytic activity">
    <reaction evidence="10">
        <text>glyoxylate + L-alanine = glycine + pyruvate</text>
        <dbReference type="Rhea" id="RHEA:24248"/>
        <dbReference type="ChEBI" id="CHEBI:15361"/>
        <dbReference type="ChEBI" id="CHEBI:36655"/>
        <dbReference type="ChEBI" id="CHEBI:57305"/>
        <dbReference type="ChEBI" id="CHEBI:57972"/>
        <dbReference type="EC" id="2.6.1.44"/>
    </reaction>
    <physiologicalReaction direction="left-to-right" evidence="10">
        <dbReference type="Rhea" id="RHEA:24249"/>
    </physiologicalReaction>
</comment>
<dbReference type="InterPro" id="IPR015421">
    <property type="entry name" value="PyrdxlP-dep_Trfase_major"/>
</dbReference>
<evidence type="ECO:0000256" key="10">
    <source>
        <dbReference type="ARBA" id="ARBA00033660"/>
    </source>
</evidence>
<dbReference type="FunFam" id="3.90.1150.10:FF:000039">
    <property type="entry name" value="Serine--pyruvate aminotransferase"/>
    <property type="match status" value="1"/>
</dbReference>
<evidence type="ECO:0000256" key="7">
    <source>
        <dbReference type="ARBA" id="ARBA00022679"/>
    </source>
</evidence>
<dbReference type="InterPro" id="IPR000192">
    <property type="entry name" value="Aminotrans_V_dom"/>
</dbReference>
<evidence type="ECO:0000256" key="13">
    <source>
        <dbReference type="PIRSR" id="PIRSR000524-50"/>
    </source>
</evidence>
<organism evidence="17 18">
    <name type="scientific">Albula goreensis</name>
    <dbReference type="NCBI Taxonomy" id="1534307"/>
    <lineage>
        <taxon>Eukaryota</taxon>
        <taxon>Metazoa</taxon>
        <taxon>Chordata</taxon>
        <taxon>Craniata</taxon>
        <taxon>Vertebrata</taxon>
        <taxon>Euteleostomi</taxon>
        <taxon>Actinopterygii</taxon>
        <taxon>Neopterygii</taxon>
        <taxon>Teleostei</taxon>
        <taxon>Albuliformes</taxon>
        <taxon>Albulidae</taxon>
        <taxon>Albula</taxon>
    </lineage>
</organism>
<dbReference type="Proteomes" id="UP000829720">
    <property type="component" value="Unassembled WGS sequence"/>
</dbReference>
<keyword evidence="18" id="KW-1185">Reference proteome</keyword>
<feature type="binding site" evidence="12">
    <location>
        <position position="384"/>
    </location>
    <ligand>
        <name>substrate</name>
    </ligand>
</feature>
<keyword evidence="6" id="KW-0032">Aminotransferase</keyword>
<comment type="similarity">
    <text evidence="2 11 14">Belongs to the class-V pyridoxal-phosphate-dependent aminotransferase family.</text>
</comment>
<dbReference type="GO" id="GO:0008453">
    <property type="term" value="F:alanine-glyoxylate transaminase activity"/>
    <property type="evidence" value="ECO:0007669"/>
    <property type="project" value="UniProtKB-EC"/>
</dbReference>
<evidence type="ECO:0000313" key="17">
    <source>
        <dbReference type="EMBL" id="KAI1889311.1"/>
    </source>
</evidence>
<dbReference type="PANTHER" id="PTHR21152">
    <property type="entry name" value="AMINOTRANSFERASE CLASS V"/>
    <property type="match status" value="1"/>
</dbReference>
<dbReference type="SUPFAM" id="SSF53383">
    <property type="entry name" value="PLP-dependent transferases"/>
    <property type="match status" value="1"/>
</dbReference>
<dbReference type="OrthoDB" id="7403325at2759"/>
<reference evidence="17" key="1">
    <citation type="submission" date="2021-01" db="EMBL/GenBank/DDBJ databases">
        <authorList>
            <person name="Zahm M."/>
            <person name="Roques C."/>
            <person name="Cabau C."/>
            <person name="Klopp C."/>
            <person name="Donnadieu C."/>
            <person name="Jouanno E."/>
            <person name="Lampietro C."/>
            <person name="Louis A."/>
            <person name="Herpin A."/>
            <person name="Echchiki A."/>
            <person name="Berthelot C."/>
            <person name="Parey E."/>
            <person name="Roest-Crollius H."/>
            <person name="Braasch I."/>
            <person name="Postlethwait J."/>
            <person name="Bobe J."/>
            <person name="Montfort J."/>
            <person name="Bouchez O."/>
            <person name="Begum T."/>
            <person name="Mejri S."/>
            <person name="Adams A."/>
            <person name="Chen W.-J."/>
            <person name="Guiguen Y."/>
        </authorList>
    </citation>
    <scope>NUCLEOTIDE SEQUENCE</scope>
    <source>
        <tissue evidence="17">Blood</tissue>
    </source>
</reference>
<evidence type="ECO:0000256" key="5">
    <source>
        <dbReference type="ARBA" id="ARBA00019220"/>
    </source>
</evidence>